<comment type="similarity">
    <text evidence="5">Belongs to the NIPA (TC 2.A.7) family.</text>
</comment>
<dbReference type="Proteomes" id="UP000306102">
    <property type="component" value="Unassembled WGS sequence"/>
</dbReference>
<keyword evidence="5" id="KW-1003">Cell membrane</keyword>
<dbReference type="InterPro" id="IPR008521">
    <property type="entry name" value="Mg_trans_NIPA"/>
</dbReference>
<evidence type="ECO:0000256" key="2">
    <source>
        <dbReference type="ARBA" id="ARBA00022692"/>
    </source>
</evidence>
<feature type="transmembrane region" description="Helical" evidence="5">
    <location>
        <begin position="57"/>
        <end position="83"/>
    </location>
</feature>
<evidence type="ECO:0000256" key="1">
    <source>
        <dbReference type="ARBA" id="ARBA00004141"/>
    </source>
</evidence>
<evidence type="ECO:0000256" key="3">
    <source>
        <dbReference type="ARBA" id="ARBA00022989"/>
    </source>
</evidence>
<feature type="transmembrane region" description="Helical" evidence="5">
    <location>
        <begin position="467"/>
        <end position="486"/>
    </location>
</feature>
<keyword evidence="5" id="KW-0813">Transport</keyword>
<comment type="subunit">
    <text evidence="5">Homodimer.</text>
</comment>
<feature type="region of interest" description="Disordered" evidence="6">
    <location>
        <begin position="526"/>
        <end position="566"/>
    </location>
</feature>
<feature type="transmembrane region" description="Helical" evidence="5">
    <location>
        <begin position="103"/>
        <end position="120"/>
    </location>
</feature>
<dbReference type="GO" id="GO:0005886">
    <property type="term" value="C:plasma membrane"/>
    <property type="evidence" value="ECO:0007669"/>
    <property type="project" value="UniProtKB-SubCell"/>
</dbReference>
<feature type="transmembrane region" description="Helical" evidence="5">
    <location>
        <begin position="20"/>
        <end position="37"/>
    </location>
</feature>
<sequence length="658" mass="72582">MATSEDSDTRGGMSSDNVKGLVLALSSSFFIGASFIVKKKGLKKAGASGTRAEFLGICIDFTMLSLIFFGKAIGFGCFFLDLLMATSEDSDTHGGMSSDNVKGLVLALSSSFFIGASFIVKKKGLKKAGASGTRAGVGGYSYLYEPLWWAGMITMIVGEIANFAAYAFAPAILVTPLGALSIIIRHEEKFNMKFDFLTLIFSVLTFKISCSAALAHIILGERLHIFGILGCVLCVVGSITIVLHAPQEREIESVKEVWDLATEPGFLVYAALVIASAFIIIIYFIPQYGQTYIIAYIGVCSLVGSLTVMSVRALGIALKLTFSGINQLLYPQTWVFAIVVISCVLTQLNYLNKALDTFNTAVVSPIYYVMFTTLTIVASVIMFKLLDHPYLCAFISIQKRMELNLKASLFGAKTHHDHHENLFFDSSTIFHYPQTCILIGGKDITAVNLYVVERLAPPSLSSSPYRASSVIVILSTLFYIVVYPSFEIFPKVQEIRALRIREKTSASQQPLILLLFSSLTAVCGHRSSSTSTPTRHQQQRRQQQNSHHKDCESFSTEKPIGNKQSKSFSYVERGVKAGKEDDGEEKMDMLWEDLNEEISRTYGSKLEYSEMSPAGKVAEFGRVQVFSGKKSSVVVVYMKVLKKLFSLNSQRSIKKRTW</sequence>
<dbReference type="Pfam" id="PF05653">
    <property type="entry name" value="Mg_trans_NIPA"/>
    <property type="match status" value="3"/>
</dbReference>
<evidence type="ECO:0000256" key="4">
    <source>
        <dbReference type="ARBA" id="ARBA00023136"/>
    </source>
</evidence>
<comment type="caution">
    <text evidence="7">The sequence shown here is derived from an EMBL/GenBank/DDBJ whole genome shotgun (WGS) entry which is preliminary data.</text>
</comment>
<keyword evidence="8" id="KW-1185">Reference proteome</keyword>
<keyword evidence="5" id="KW-0406">Ion transport</keyword>
<keyword evidence="2 5" id="KW-0812">Transmembrane</keyword>
<feature type="transmembrane region" description="Helical" evidence="5">
    <location>
        <begin position="196"/>
        <end position="219"/>
    </location>
</feature>
<feature type="transmembrane region" description="Helical" evidence="5">
    <location>
        <begin position="292"/>
        <end position="316"/>
    </location>
</feature>
<evidence type="ECO:0000256" key="5">
    <source>
        <dbReference type="RuleBase" id="RU363078"/>
    </source>
</evidence>
<evidence type="ECO:0000313" key="8">
    <source>
        <dbReference type="Proteomes" id="UP000306102"/>
    </source>
</evidence>
<feature type="transmembrane region" description="Helical" evidence="5">
    <location>
        <begin position="266"/>
        <end position="286"/>
    </location>
</feature>
<reference evidence="7 8" key="1">
    <citation type="journal article" date="2018" name="Proc. Natl. Acad. Sci. U.S.A.">
        <title>Draft genome sequence of Camellia sinensis var. sinensis provides insights into the evolution of the tea genome and tea quality.</title>
        <authorList>
            <person name="Wei C."/>
            <person name="Yang H."/>
            <person name="Wang S."/>
            <person name="Zhao J."/>
            <person name="Liu C."/>
            <person name="Gao L."/>
            <person name="Xia E."/>
            <person name="Lu Y."/>
            <person name="Tai Y."/>
            <person name="She G."/>
            <person name="Sun J."/>
            <person name="Cao H."/>
            <person name="Tong W."/>
            <person name="Gao Q."/>
            <person name="Li Y."/>
            <person name="Deng W."/>
            <person name="Jiang X."/>
            <person name="Wang W."/>
            <person name="Chen Q."/>
            <person name="Zhang S."/>
            <person name="Li H."/>
            <person name="Wu J."/>
            <person name="Wang P."/>
            <person name="Li P."/>
            <person name="Shi C."/>
            <person name="Zheng F."/>
            <person name="Jian J."/>
            <person name="Huang B."/>
            <person name="Shan D."/>
            <person name="Shi M."/>
            <person name="Fang C."/>
            <person name="Yue Y."/>
            <person name="Li F."/>
            <person name="Li D."/>
            <person name="Wei S."/>
            <person name="Han B."/>
            <person name="Jiang C."/>
            <person name="Yin Y."/>
            <person name="Xia T."/>
            <person name="Zhang Z."/>
            <person name="Bennetzen J.L."/>
            <person name="Zhao S."/>
            <person name="Wan X."/>
        </authorList>
    </citation>
    <scope>NUCLEOTIDE SEQUENCE [LARGE SCALE GENOMIC DNA]</scope>
    <source>
        <strain evidence="8">cv. Shuchazao</strain>
        <tissue evidence="7">Leaf</tissue>
    </source>
</reference>
<keyword evidence="4 5" id="KW-0472">Membrane</keyword>
<dbReference type="AlphaFoldDB" id="A0A4S4EBZ8"/>
<keyword evidence="5" id="KW-0967">Endosome</keyword>
<feature type="compositionally biased region" description="Low complexity" evidence="6">
    <location>
        <begin position="526"/>
        <end position="545"/>
    </location>
</feature>
<feature type="transmembrane region" description="Helical" evidence="5">
    <location>
        <begin position="225"/>
        <end position="245"/>
    </location>
</feature>
<protein>
    <recommendedName>
        <fullName evidence="5">Probable magnesium transporter</fullName>
    </recommendedName>
</protein>
<dbReference type="STRING" id="542762.A0A4S4EBZ8"/>
<keyword evidence="3 5" id="KW-1133">Transmembrane helix</keyword>
<evidence type="ECO:0000256" key="6">
    <source>
        <dbReference type="SAM" id="MobiDB-lite"/>
    </source>
</evidence>
<keyword evidence="5" id="KW-0460">Magnesium</keyword>
<feature type="transmembrane region" description="Helical" evidence="5">
    <location>
        <begin position="366"/>
        <end position="386"/>
    </location>
</feature>
<dbReference type="EMBL" id="SDRB02005954">
    <property type="protein sequence ID" value="THG13274.1"/>
    <property type="molecule type" value="Genomic_DNA"/>
</dbReference>
<evidence type="ECO:0000313" key="7">
    <source>
        <dbReference type="EMBL" id="THG13274.1"/>
    </source>
</evidence>
<proteinExistence type="inferred from homology"/>
<accession>A0A4S4EBZ8</accession>
<feature type="transmembrane region" description="Helical" evidence="5">
    <location>
        <begin position="163"/>
        <end position="184"/>
    </location>
</feature>
<dbReference type="PANTHER" id="PTHR12570:SF76">
    <property type="entry name" value="MAGNESIUM TRANSPORTER-RELATED"/>
    <property type="match status" value="1"/>
</dbReference>
<dbReference type="GO" id="GO:0015095">
    <property type="term" value="F:magnesium ion transmembrane transporter activity"/>
    <property type="evidence" value="ECO:0007669"/>
    <property type="project" value="UniProtKB-UniRule"/>
</dbReference>
<dbReference type="GO" id="GO:0005769">
    <property type="term" value="C:early endosome"/>
    <property type="evidence" value="ECO:0007669"/>
    <property type="project" value="UniProtKB-SubCell"/>
</dbReference>
<gene>
    <name evidence="7" type="ORF">TEA_000147</name>
</gene>
<comment type="function">
    <text evidence="5">Acts as a Mg(2+) transporter. Can also transport other divalent cations such as Fe(2+), Sr(2+), Ba(2+), Mn(2+) and Co(2+) but to a much less extent than Mg(2+).</text>
</comment>
<dbReference type="PANTHER" id="PTHR12570">
    <property type="match status" value="1"/>
</dbReference>
<comment type="subcellular location">
    <subcellularLocation>
        <location evidence="5">Cell membrane</location>
        <topology evidence="5">Multi-pass membrane protein</topology>
    </subcellularLocation>
    <subcellularLocation>
        <location evidence="5">Early endosome</location>
    </subcellularLocation>
    <subcellularLocation>
        <location evidence="1">Membrane</location>
        <topology evidence="1">Multi-pass membrane protein</topology>
    </subcellularLocation>
</comment>
<organism evidence="7 8">
    <name type="scientific">Camellia sinensis var. sinensis</name>
    <name type="common">China tea</name>
    <dbReference type="NCBI Taxonomy" id="542762"/>
    <lineage>
        <taxon>Eukaryota</taxon>
        <taxon>Viridiplantae</taxon>
        <taxon>Streptophyta</taxon>
        <taxon>Embryophyta</taxon>
        <taxon>Tracheophyta</taxon>
        <taxon>Spermatophyta</taxon>
        <taxon>Magnoliopsida</taxon>
        <taxon>eudicotyledons</taxon>
        <taxon>Gunneridae</taxon>
        <taxon>Pentapetalae</taxon>
        <taxon>asterids</taxon>
        <taxon>Ericales</taxon>
        <taxon>Theaceae</taxon>
        <taxon>Camellia</taxon>
    </lineage>
</organism>
<name>A0A4S4EBZ8_CAMSN</name>
<feature type="transmembrane region" description="Helical" evidence="5">
    <location>
        <begin position="328"/>
        <end position="351"/>
    </location>
</feature>